<reference evidence="6" key="1">
    <citation type="submission" date="2021-03" db="EMBL/GenBank/DDBJ databases">
        <authorList>
            <person name="Tran Van P."/>
        </authorList>
    </citation>
    <scope>NUCLEOTIDE SEQUENCE</scope>
</reference>
<evidence type="ECO:0000313" key="7">
    <source>
        <dbReference type="Proteomes" id="UP001153148"/>
    </source>
</evidence>
<evidence type="ECO:0000256" key="4">
    <source>
        <dbReference type="ARBA" id="ARBA00022840"/>
    </source>
</evidence>
<keyword evidence="4" id="KW-0067">ATP-binding</keyword>
<comment type="caution">
    <text evidence="6">The sequence shown here is derived from an EMBL/GenBank/DDBJ whole genome shotgun (WGS) entry which is preliminary data.</text>
</comment>
<sequence length="163" mass="18833">CARNVQKYFQEKEIQAQKAEKGQEQRLKKIASFAAKEIKTFWANVEKLVEFKQQTRLEEKRKQALDQHLSFIVDQTEKYSTWLAASMNKSNSVNSSPSKHSTTFQPNVSSTDDEETIAKAEEDMASHNHMEEIELLKKESELPIEELIKKLPEKYLENIATGD</sequence>
<protein>
    <submittedName>
        <fullName evidence="6">Uncharacterized protein</fullName>
    </submittedName>
</protein>
<dbReference type="PANTHER" id="PTHR45685:SF1">
    <property type="entry name" value="HELICASE SRCAP"/>
    <property type="match status" value="1"/>
</dbReference>
<keyword evidence="2" id="KW-0547">Nucleotide-binding</keyword>
<evidence type="ECO:0000256" key="3">
    <source>
        <dbReference type="ARBA" id="ARBA00022806"/>
    </source>
</evidence>
<feature type="non-terminal residue" evidence="6">
    <location>
        <position position="1"/>
    </location>
</feature>
<feature type="region of interest" description="Disordered" evidence="5">
    <location>
        <begin position="89"/>
        <end position="112"/>
    </location>
</feature>
<evidence type="ECO:0000256" key="2">
    <source>
        <dbReference type="ARBA" id="ARBA00022741"/>
    </source>
</evidence>
<keyword evidence="3" id="KW-0347">Helicase</keyword>
<evidence type="ECO:0000256" key="1">
    <source>
        <dbReference type="ARBA" id="ARBA00004123"/>
    </source>
</evidence>
<feature type="compositionally biased region" description="Low complexity" evidence="5">
    <location>
        <begin position="89"/>
        <end position="101"/>
    </location>
</feature>
<accession>A0ABN7PCQ0</accession>
<comment type="subcellular location">
    <subcellularLocation>
        <location evidence="1">Nucleus</location>
    </subcellularLocation>
</comment>
<evidence type="ECO:0000313" key="6">
    <source>
        <dbReference type="EMBL" id="CAG2065573.1"/>
    </source>
</evidence>
<gene>
    <name evidence="6" type="ORF">TPAB3V08_LOCUS12517</name>
</gene>
<dbReference type="PANTHER" id="PTHR45685">
    <property type="entry name" value="HELICASE SRCAP-RELATED"/>
    <property type="match status" value="1"/>
</dbReference>
<organism evidence="6 7">
    <name type="scientific">Timema podura</name>
    <name type="common">Walking stick</name>
    <dbReference type="NCBI Taxonomy" id="61482"/>
    <lineage>
        <taxon>Eukaryota</taxon>
        <taxon>Metazoa</taxon>
        <taxon>Ecdysozoa</taxon>
        <taxon>Arthropoda</taxon>
        <taxon>Hexapoda</taxon>
        <taxon>Insecta</taxon>
        <taxon>Pterygota</taxon>
        <taxon>Neoptera</taxon>
        <taxon>Polyneoptera</taxon>
        <taxon>Phasmatodea</taxon>
        <taxon>Timematodea</taxon>
        <taxon>Timematoidea</taxon>
        <taxon>Timematidae</taxon>
        <taxon>Timema</taxon>
    </lineage>
</organism>
<feature type="non-terminal residue" evidence="6">
    <location>
        <position position="163"/>
    </location>
</feature>
<dbReference type="Proteomes" id="UP001153148">
    <property type="component" value="Unassembled WGS sequence"/>
</dbReference>
<dbReference type="InterPro" id="IPR050520">
    <property type="entry name" value="INO80/SWR1_helicase"/>
</dbReference>
<name>A0ABN7PCQ0_TIMPD</name>
<keyword evidence="3" id="KW-0378">Hydrolase</keyword>
<keyword evidence="7" id="KW-1185">Reference proteome</keyword>
<evidence type="ECO:0000256" key="5">
    <source>
        <dbReference type="SAM" id="MobiDB-lite"/>
    </source>
</evidence>
<proteinExistence type="predicted"/>
<dbReference type="EMBL" id="CAJPIN010044543">
    <property type="protein sequence ID" value="CAG2065573.1"/>
    <property type="molecule type" value="Genomic_DNA"/>
</dbReference>